<evidence type="ECO:0000313" key="2">
    <source>
        <dbReference type="EMBL" id="THE63141.1"/>
    </source>
</evidence>
<dbReference type="PANTHER" id="PTHR30399:SF1">
    <property type="entry name" value="UTP PYROPHOSPHATASE"/>
    <property type="match status" value="1"/>
</dbReference>
<dbReference type="InterPro" id="IPR002725">
    <property type="entry name" value="YgjP-like_metallopeptidase"/>
</dbReference>
<dbReference type="EMBL" id="RBZW01000072">
    <property type="protein sequence ID" value="THE63141.1"/>
    <property type="molecule type" value="Genomic_DNA"/>
</dbReference>
<sequence>MQNSKLTLNPDGSLSVTVSSDASGREIVARNTGWISEKFDEQEESVKIVTEKYGDITSGFVFWGQKYDLERWIGSYDISIEENTVKVQTPQSGDHLRFLLNQTREAVREAVTTIADSMCATHELTVQQISIRNQQTKWASCSSGHTLNFNLRSAFLPYDHLRYLVAHEVAHTRHPEHSEAFWDLVESMVPEYDQYRGELQMFWYALHRNENWEELLKRA</sequence>
<feature type="domain" description="YgjP-like metallopeptidase" evidence="1">
    <location>
        <begin position="3"/>
        <end position="200"/>
    </location>
</feature>
<dbReference type="AlphaFoldDB" id="A0A4S3TGX2"/>
<accession>A0A4S3TGX2</accession>
<dbReference type="Pfam" id="PF01863">
    <property type="entry name" value="YgjP-like"/>
    <property type="match status" value="1"/>
</dbReference>
<proteinExistence type="predicted"/>
<comment type="caution">
    <text evidence="2">The sequence shown here is derived from an EMBL/GenBank/DDBJ whole genome shotgun (WGS) entry which is preliminary data.</text>
</comment>
<dbReference type="InterPro" id="IPR053136">
    <property type="entry name" value="UTP_pyrophosphatase-like"/>
</dbReference>
<dbReference type="Proteomes" id="UP000318864">
    <property type="component" value="Unassembled WGS sequence"/>
</dbReference>
<reference evidence="2 3" key="1">
    <citation type="submission" date="2018-10" db="EMBL/GenBank/DDBJ databases">
        <title>Natronolimnobius sp. XQ-INN 246 isolated from Inner Mongolia Autonomous Region of China.</title>
        <authorList>
            <person name="Xue Q."/>
        </authorList>
    </citation>
    <scope>NUCLEOTIDE SEQUENCE [LARGE SCALE GENOMIC DNA]</scope>
    <source>
        <strain evidence="2 3">XQ-INN 246</strain>
    </source>
</reference>
<evidence type="ECO:0000259" key="1">
    <source>
        <dbReference type="Pfam" id="PF01863"/>
    </source>
</evidence>
<name>A0A4S3TGX2_9EURY</name>
<evidence type="ECO:0000313" key="3">
    <source>
        <dbReference type="Proteomes" id="UP000318864"/>
    </source>
</evidence>
<protein>
    <submittedName>
        <fullName evidence="2">DUF45 domain-containing protein</fullName>
    </submittedName>
</protein>
<gene>
    <name evidence="2" type="ORF">D8Y22_19950</name>
</gene>
<dbReference type="CDD" id="cd07344">
    <property type="entry name" value="M48_yhfN_like"/>
    <property type="match status" value="1"/>
</dbReference>
<dbReference type="PANTHER" id="PTHR30399">
    <property type="entry name" value="UNCHARACTERIZED PROTEIN YGJP"/>
    <property type="match status" value="1"/>
</dbReference>
<keyword evidence="3" id="KW-1185">Reference proteome</keyword>
<organism evidence="2 3">
    <name type="scientific">Salinadaptatus halalkaliphilus</name>
    <dbReference type="NCBI Taxonomy" id="2419781"/>
    <lineage>
        <taxon>Archaea</taxon>
        <taxon>Methanobacteriati</taxon>
        <taxon>Methanobacteriota</taxon>
        <taxon>Stenosarchaea group</taxon>
        <taxon>Halobacteria</taxon>
        <taxon>Halobacteriales</taxon>
        <taxon>Natrialbaceae</taxon>
        <taxon>Salinadaptatus</taxon>
    </lineage>
</organism>
<dbReference type="Gene3D" id="3.30.2010.10">
    <property type="entry name" value="Metalloproteases ('zincins'), catalytic domain"/>
    <property type="match status" value="1"/>
</dbReference>